<gene>
    <name evidence="5" type="ORF">T552_01487</name>
</gene>
<dbReference type="OrthoDB" id="4703at2759"/>
<evidence type="ECO:0000256" key="2">
    <source>
        <dbReference type="ARBA" id="ARBA00023163"/>
    </source>
</evidence>
<dbReference type="EMBL" id="LFVZ01000006">
    <property type="protein sequence ID" value="KTW28858.1"/>
    <property type="molecule type" value="Genomic_DNA"/>
</dbReference>
<evidence type="ECO:0000256" key="1">
    <source>
        <dbReference type="ARBA" id="ARBA00004123"/>
    </source>
</evidence>
<feature type="region of interest" description="Disordered" evidence="4">
    <location>
        <begin position="1"/>
        <end position="33"/>
    </location>
</feature>
<protein>
    <submittedName>
        <fullName evidence="5">Uncharacterized protein</fullName>
    </submittedName>
</protein>
<dbReference type="InterPro" id="IPR015943">
    <property type="entry name" value="WD40/YVTN_repeat-like_dom_sf"/>
</dbReference>
<dbReference type="SMART" id="SM00320">
    <property type="entry name" value="WD40"/>
    <property type="match status" value="5"/>
</dbReference>
<dbReference type="InterPro" id="IPR036322">
    <property type="entry name" value="WD40_repeat_dom_sf"/>
</dbReference>
<dbReference type="Gene3D" id="2.130.10.10">
    <property type="entry name" value="YVTN repeat-like/Quinoprotein amine dehydrogenase"/>
    <property type="match status" value="1"/>
</dbReference>
<evidence type="ECO:0000313" key="5">
    <source>
        <dbReference type="EMBL" id="KTW28858.1"/>
    </source>
</evidence>
<dbReference type="VEuPathDB" id="FungiDB:T552_01487"/>
<dbReference type="SUPFAM" id="SSF50978">
    <property type="entry name" value="WD40 repeat-like"/>
    <property type="match status" value="1"/>
</dbReference>
<keyword evidence="3" id="KW-0539">Nucleus</keyword>
<comment type="caution">
    <text evidence="5">The sequence shown here is derived from an EMBL/GenBank/DDBJ whole genome shotgun (WGS) entry which is preliminary data.</text>
</comment>
<dbReference type="PANTHER" id="PTHR15052:SF2">
    <property type="entry name" value="GENERAL TRANSCRIPTION FACTOR 3C POLYPEPTIDE 2"/>
    <property type="match status" value="1"/>
</dbReference>
<dbReference type="AlphaFoldDB" id="A0A0W4ZKF9"/>
<dbReference type="GO" id="GO:0000127">
    <property type="term" value="C:transcription factor TFIIIC complex"/>
    <property type="evidence" value="ECO:0007669"/>
    <property type="project" value="TreeGrafter"/>
</dbReference>
<evidence type="ECO:0000256" key="4">
    <source>
        <dbReference type="SAM" id="MobiDB-lite"/>
    </source>
</evidence>
<evidence type="ECO:0000256" key="3">
    <source>
        <dbReference type="ARBA" id="ARBA00023242"/>
    </source>
</evidence>
<keyword evidence="2" id="KW-0804">Transcription</keyword>
<dbReference type="Proteomes" id="UP000054454">
    <property type="component" value="Unassembled WGS sequence"/>
</dbReference>
<evidence type="ECO:0000313" key="6">
    <source>
        <dbReference type="Proteomes" id="UP000054454"/>
    </source>
</evidence>
<dbReference type="Pfam" id="PF00400">
    <property type="entry name" value="WD40"/>
    <property type="match status" value="1"/>
</dbReference>
<sequence>MSISRKNGEISSEFEEDNDISLDEEYEESKNKKKQIFCSNQIKERKTRQSYHLEDKKSKDSEEECRTIQDKRKTRENVTRAARCTESLHFDIKSWGNIEAIDKTMFKAVDEIFEKVLWPFRYIENEELNNVNELILNDYLKTSLPLKVYIGTCEPSKLHIIERFSFYSLNKAYPLKTGYIIHTGFPIWGLDWCPGYLEGKQYLAVSGHPDYETHSTLLYTTEPKKSAIQIWSFLPGSDDGLCNNPQLEIFIFHAYGSVWDLKWCPLTSKIEGKLGFLAAIFGDGCARIFSIPLSNKSNETLYMKLEQVKLFLKIHDTRCTCLCWISSNRIAIGASNGQICILDLEKKDPNIPIISFFAHNTYIRNIASCSPSYPNLLISSAYDCTVKITDIRDPLGDIAFIQRQRAMNYIVQWWDKLSCIILSDNMCGLRFIFSRALQSSNHIISLDGTLWAIAISPVHPFVAVTGADGTAAIVNFVKKTFSKLRQPLSIRKIYQLSINYQDMSYLLVENFKPEKYQKINSNPIIFPPEIGITVASWNPTKKYGGWLASGSASGILRVEDLSF</sequence>
<dbReference type="GO" id="GO:0005634">
    <property type="term" value="C:nucleus"/>
    <property type="evidence" value="ECO:0007669"/>
    <property type="project" value="UniProtKB-SubCell"/>
</dbReference>
<dbReference type="InterPro" id="IPR052416">
    <property type="entry name" value="GTF3C_component"/>
</dbReference>
<feature type="compositionally biased region" description="Acidic residues" evidence="4">
    <location>
        <begin position="12"/>
        <end position="27"/>
    </location>
</feature>
<keyword evidence="6" id="KW-1185">Reference proteome</keyword>
<dbReference type="GeneID" id="28936272"/>
<reference evidence="6" key="1">
    <citation type="journal article" date="2016" name="Nat. Commun.">
        <title>Genome analysis of three Pneumocystis species reveals adaptation mechanisms to life exclusively in mammalian hosts.</title>
        <authorList>
            <person name="Ma L."/>
            <person name="Chen Z."/>
            <person name="Huang D.W."/>
            <person name="Kutty G."/>
            <person name="Ishihara M."/>
            <person name="Wang H."/>
            <person name="Abouelleil A."/>
            <person name="Bishop L."/>
            <person name="Davey E."/>
            <person name="Deng R."/>
            <person name="Deng X."/>
            <person name="Fan L."/>
            <person name="Fantoni G."/>
            <person name="Fitzgerald M."/>
            <person name="Gogineni E."/>
            <person name="Goldberg J.M."/>
            <person name="Handley G."/>
            <person name="Hu X."/>
            <person name="Huber C."/>
            <person name="Jiao X."/>
            <person name="Jones K."/>
            <person name="Levin J.Z."/>
            <person name="Liu Y."/>
            <person name="Macdonald P."/>
            <person name="Melnikov A."/>
            <person name="Raley C."/>
            <person name="Sassi M."/>
            <person name="Sherman B.T."/>
            <person name="Song X."/>
            <person name="Sykes S."/>
            <person name="Tran B."/>
            <person name="Walsh L."/>
            <person name="Xia Y."/>
            <person name="Yang J."/>
            <person name="Young S."/>
            <person name="Zeng Q."/>
            <person name="Zheng X."/>
            <person name="Stephens R."/>
            <person name="Nusbaum C."/>
            <person name="Birren B.W."/>
            <person name="Azadi P."/>
            <person name="Lempicki R.A."/>
            <person name="Cuomo C.A."/>
            <person name="Kovacs J.A."/>
        </authorList>
    </citation>
    <scope>NUCLEOTIDE SEQUENCE [LARGE SCALE GENOMIC DNA]</scope>
    <source>
        <strain evidence="6">B80</strain>
    </source>
</reference>
<dbReference type="PANTHER" id="PTHR15052">
    <property type="entry name" value="RNA POLYMERASE III TRANSCRIPTION INITIATION FACTOR COMPLEX SUBUNIT"/>
    <property type="match status" value="1"/>
</dbReference>
<proteinExistence type="predicted"/>
<accession>A0A0W4ZKF9</accession>
<name>A0A0W4ZKF9_PNEC8</name>
<organism evidence="5 6">
    <name type="scientific">Pneumocystis carinii (strain B80)</name>
    <name type="common">Rat pneumocystis pneumonia agent</name>
    <name type="synonym">Pneumocystis carinii f. sp. carinii</name>
    <dbReference type="NCBI Taxonomy" id="1408658"/>
    <lineage>
        <taxon>Eukaryota</taxon>
        <taxon>Fungi</taxon>
        <taxon>Dikarya</taxon>
        <taxon>Ascomycota</taxon>
        <taxon>Taphrinomycotina</taxon>
        <taxon>Pneumocystomycetes</taxon>
        <taxon>Pneumocystaceae</taxon>
        <taxon>Pneumocystis</taxon>
    </lineage>
</organism>
<dbReference type="RefSeq" id="XP_018226225.1">
    <property type="nucleotide sequence ID" value="XM_018370069.1"/>
</dbReference>
<dbReference type="GO" id="GO:0006383">
    <property type="term" value="P:transcription by RNA polymerase III"/>
    <property type="evidence" value="ECO:0007669"/>
    <property type="project" value="TreeGrafter"/>
</dbReference>
<dbReference type="InterPro" id="IPR001680">
    <property type="entry name" value="WD40_rpt"/>
</dbReference>
<comment type="subcellular location">
    <subcellularLocation>
        <location evidence="1">Nucleus</location>
    </subcellularLocation>
</comment>